<dbReference type="PANTHER" id="PTHR12468">
    <property type="entry name" value="GPI MANNOSYLTRANSFERASE 2"/>
    <property type="match status" value="1"/>
</dbReference>
<evidence type="ECO:0000256" key="4">
    <source>
        <dbReference type="ARBA" id="ARBA00022676"/>
    </source>
</evidence>
<dbReference type="AlphaFoldDB" id="A0A919KCI3"/>
<feature type="transmembrane region" description="Helical" evidence="11">
    <location>
        <begin position="294"/>
        <end position="316"/>
    </location>
</feature>
<comment type="caution">
    <text evidence="12">The sequence shown here is derived from an EMBL/GenBank/DDBJ whole genome shotgun (WGS) entry which is preliminary data.</text>
</comment>
<reference evidence="12" key="1">
    <citation type="submission" date="2021-01" db="EMBL/GenBank/DDBJ databases">
        <title>Whole genome shotgun sequence of Actinoplanes siamensis NBRC 109076.</title>
        <authorList>
            <person name="Komaki H."/>
            <person name="Tamura T."/>
        </authorList>
    </citation>
    <scope>NUCLEOTIDE SEQUENCE</scope>
    <source>
        <strain evidence="12">NBRC 109076</strain>
    </source>
</reference>
<feature type="region of interest" description="Disordered" evidence="10">
    <location>
        <begin position="1"/>
        <end position="21"/>
    </location>
</feature>
<evidence type="ECO:0000256" key="10">
    <source>
        <dbReference type="SAM" id="MobiDB-lite"/>
    </source>
</evidence>
<dbReference type="RefSeq" id="WP_203676704.1">
    <property type="nucleotide sequence ID" value="NZ_BOMW01000006.1"/>
</dbReference>
<name>A0A919KCI3_9ACTN</name>
<gene>
    <name evidence="12" type="ORF">Asi03nite_05020</name>
</gene>
<evidence type="ECO:0000256" key="6">
    <source>
        <dbReference type="ARBA" id="ARBA00022692"/>
    </source>
</evidence>
<evidence type="ECO:0000256" key="5">
    <source>
        <dbReference type="ARBA" id="ARBA00022679"/>
    </source>
</evidence>
<dbReference type="Proteomes" id="UP000629619">
    <property type="component" value="Unassembled WGS sequence"/>
</dbReference>
<keyword evidence="5" id="KW-0808">Transferase</keyword>
<keyword evidence="4" id="KW-0328">Glycosyltransferase</keyword>
<feature type="transmembrane region" description="Helical" evidence="11">
    <location>
        <begin position="323"/>
        <end position="341"/>
    </location>
</feature>
<feature type="transmembrane region" description="Helical" evidence="11">
    <location>
        <begin position="114"/>
        <end position="140"/>
    </location>
</feature>
<keyword evidence="9 11" id="KW-0472">Membrane</keyword>
<dbReference type="GO" id="GO:0004376">
    <property type="term" value="F:GPI mannosyltransferase activity"/>
    <property type="evidence" value="ECO:0007669"/>
    <property type="project" value="InterPro"/>
</dbReference>
<keyword evidence="13" id="KW-1185">Reference proteome</keyword>
<keyword evidence="6 11" id="KW-0812">Transmembrane</keyword>
<feature type="transmembrane region" description="Helical" evidence="11">
    <location>
        <begin position="152"/>
        <end position="173"/>
    </location>
</feature>
<organism evidence="12 13">
    <name type="scientific">Actinoplanes siamensis</name>
    <dbReference type="NCBI Taxonomy" id="1223317"/>
    <lineage>
        <taxon>Bacteria</taxon>
        <taxon>Bacillati</taxon>
        <taxon>Actinomycetota</taxon>
        <taxon>Actinomycetes</taxon>
        <taxon>Micromonosporales</taxon>
        <taxon>Micromonosporaceae</taxon>
        <taxon>Actinoplanes</taxon>
    </lineage>
</organism>
<feature type="transmembrane region" description="Helical" evidence="11">
    <location>
        <begin position="347"/>
        <end position="363"/>
    </location>
</feature>
<feature type="transmembrane region" description="Helical" evidence="11">
    <location>
        <begin position="236"/>
        <end position="255"/>
    </location>
</feature>
<dbReference type="GO" id="GO:0000009">
    <property type="term" value="F:alpha-1,6-mannosyltransferase activity"/>
    <property type="evidence" value="ECO:0007669"/>
    <property type="project" value="InterPro"/>
</dbReference>
<evidence type="ECO:0000256" key="9">
    <source>
        <dbReference type="ARBA" id="ARBA00023136"/>
    </source>
</evidence>
<feature type="compositionally biased region" description="Low complexity" evidence="10">
    <location>
        <begin position="1"/>
        <end position="17"/>
    </location>
</feature>
<feature type="transmembrane region" description="Helical" evidence="11">
    <location>
        <begin position="33"/>
        <end position="55"/>
    </location>
</feature>
<dbReference type="InterPro" id="IPR007315">
    <property type="entry name" value="PIG-V/Gpi18"/>
</dbReference>
<protein>
    <submittedName>
        <fullName evidence="12">Membrane protein</fullName>
    </submittedName>
</protein>
<sequence>MATTSPSEAAPAAADTPEPTPTLWEKAGGDRGVAVAVGLLALTRIGQLLMIWWLGGDSTANGGVWRRLLVWDGGWFQRVAMDGYPHGYTFDANHVLQANELAFFPLYPMLIRGVALLGVAPGVAAVGVAWAASIGAAIALHLLGTTLYDRRAGWALVAICCSAPVSVVLSMAYSESLFIALVAGMLAAAHRRAWLPAALLGLGAALTRPTGAAAAIALAVAALLALKDAPNKLKPLAAAAIALAGVPLFLGWVGWRVGEWDAWFKIQTAGWGTSFDFGHSTLSFLHGTFTGADGWVQVSVGLILLAGLAAAGVALAQKPWLPLAVYGVVAMILVYGQAGFYHSKPRLLLPVLLTLLPSVVAAARARPRVAVLAITAWALFGLWYGAYLITIWPYTM</sequence>
<dbReference type="EMBL" id="BOMW01000006">
    <property type="protein sequence ID" value="GIF02964.1"/>
    <property type="molecule type" value="Genomic_DNA"/>
</dbReference>
<evidence type="ECO:0000313" key="13">
    <source>
        <dbReference type="Proteomes" id="UP000629619"/>
    </source>
</evidence>
<accession>A0A919KCI3</accession>
<dbReference type="PANTHER" id="PTHR12468:SF2">
    <property type="entry name" value="GPI MANNOSYLTRANSFERASE 2"/>
    <property type="match status" value="1"/>
</dbReference>
<proteinExistence type="predicted"/>
<dbReference type="GO" id="GO:0006506">
    <property type="term" value="P:GPI anchor biosynthetic process"/>
    <property type="evidence" value="ECO:0007669"/>
    <property type="project" value="UniProtKB-KW"/>
</dbReference>
<evidence type="ECO:0000256" key="1">
    <source>
        <dbReference type="ARBA" id="ARBA00004477"/>
    </source>
</evidence>
<keyword evidence="3" id="KW-0337">GPI-anchor biosynthesis</keyword>
<evidence type="ECO:0000256" key="2">
    <source>
        <dbReference type="ARBA" id="ARBA00004687"/>
    </source>
</evidence>
<evidence type="ECO:0000313" key="12">
    <source>
        <dbReference type="EMBL" id="GIF02964.1"/>
    </source>
</evidence>
<comment type="pathway">
    <text evidence="2">Glycolipid biosynthesis; glycosylphosphatidylinositol-anchor biosynthesis.</text>
</comment>
<keyword evidence="7" id="KW-0256">Endoplasmic reticulum</keyword>
<feature type="transmembrane region" description="Helical" evidence="11">
    <location>
        <begin position="193"/>
        <end position="224"/>
    </location>
</feature>
<evidence type="ECO:0000256" key="11">
    <source>
        <dbReference type="SAM" id="Phobius"/>
    </source>
</evidence>
<evidence type="ECO:0000256" key="8">
    <source>
        <dbReference type="ARBA" id="ARBA00022989"/>
    </source>
</evidence>
<dbReference type="GO" id="GO:0016020">
    <property type="term" value="C:membrane"/>
    <property type="evidence" value="ECO:0007669"/>
    <property type="project" value="GOC"/>
</dbReference>
<comment type="subcellular location">
    <subcellularLocation>
        <location evidence="1">Endoplasmic reticulum membrane</location>
        <topology evidence="1">Multi-pass membrane protein</topology>
    </subcellularLocation>
</comment>
<evidence type="ECO:0000256" key="3">
    <source>
        <dbReference type="ARBA" id="ARBA00022502"/>
    </source>
</evidence>
<keyword evidence="8 11" id="KW-1133">Transmembrane helix</keyword>
<evidence type="ECO:0000256" key="7">
    <source>
        <dbReference type="ARBA" id="ARBA00022824"/>
    </source>
</evidence>
<feature type="transmembrane region" description="Helical" evidence="11">
    <location>
        <begin position="370"/>
        <end position="394"/>
    </location>
</feature>
<dbReference type="Pfam" id="PF04188">
    <property type="entry name" value="Mannosyl_trans2"/>
    <property type="match status" value="1"/>
</dbReference>